<dbReference type="RefSeq" id="WP_085493607.1">
    <property type="nucleotide sequence ID" value="NZ_FXAZ01000001.1"/>
</dbReference>
<dbReference type="InterPro" id="IPR013830">
    <property type="entry name" value="SGNH_hydro"/>
</dbReference>
<protein>
    <submittedName>
        <fullName evidence="3">Lysophospholipase L1</fullName>
    </submittedName>
</protein>
<evidence type="ECO:0000313" key="4">
    <source>
        <dbReference type="Proteomes" id="UP000193834"/>
    </source>
</evidence>
<organism evidence="3 4">
    <name type="scientific">Paenibacillus aquistagni</name>
    <dbReference type="NCBI Taxonomy" id="1852522"/>
    <lineage>
        <taxon>Bacteria</taxon>
        <taxon>Bacillati</taxon>
        <taxon>Bacillota</taxon>
        <taxon>Bacilli</taxon>
        <taxon>Bacillales</taxon>
        <taxon>Paenibacillaceae</taxon>
        <taxon>Paenibacillus</taxon>
    </lineage>
</organism>
<keyword evidence="4" id="KW-1185">Reference proteome</keyword>
<evidence type="ECO:0000313" key="3">
    <source>
        <dbReference type="EMBL" id="SMG25913.1"/>
    </source>
</evidence>
<proteinExistence type="predicted"/>
<keyword evidence="1" id="KW-1133">Transmembrane helix</keyword>
<sequence>MKRKGSLWSIIALIGCLSSVLLLTGFILGVTNVLHPGSVPFTEKPVASTPEVPVDNSKAEYRIVAIGDSLTRGTGDDTGKGYVRRTVEMLEKHKREAKLLNNLAINGLRADQLVTRLDEEHIGYSLKQANLVLLTIGGNDLFQGAQSEQLSSAQLNIEYLNKKADESISSLKQVLNKIRETNKDALIVFVGLYNPFSNVKEMSTVGSSVVERWNHAAKEFMNEDANMLMIPTQDLFEHNIDKYIAADHFHPNGTGYDAIATRIVQSLP</sequence>
<dbReference type="AlphaFoldDB" id="A0A1X7JDX3"/>
<dbReference type="PROSITE" id="PS51257">
    <property type="entry name" value="PROKAR_LIPOPROTEIN"/>
    <property type="match status" value="1"/>
</dbReference>
<dbReference type="InterPro" id="IPR051532">
    <property type="entry name" value="Ester_Hydrolysis_Enzymes"/>
</dbReference>
<keyword evidence="1" id="KW-0812">Transmembrane</keyword>
<name>A0A1X7JDX3_9BACL</name>
<accession>A0A1X7JDX3</accession>
<feature type="transmembrane region" description="Helical" evidence="1">
    <location>
        <begin position="7"/>
        <end position="30"/>
    </location>
</feature>
<feature type="domain" description="SGNH hydrolase-type esterase" evidence="2">
    <location>
        <begin position="65"/>
        <end position="258"/>
    </location>
</feature>
<evidence type="ECO:0000256" key="1">
    <source>
        <dbReference type="SAM" id="Phobius"/>
    </source>
</evidence>
<keyword evidence="1" id="KW-0472">Membrane</keyword>
<dbReference type="Gene3D" id="3.40.50.1110">
    <property type="entry name" value="SGNH hydrolase"/>
    <property type="match status" value="1"/>
</dbReference>
<dbReference type="EMBL" id="FXAZ01000001">
    <property type="protein sequence ID" value="SMG25913.1"/>
    <property type="molecule type" value="Genomic_DNA"/>
</dbReference>
<dbReference type="InterPro" id="IPR036514">
    <property type="entry name" value="SGNH_hydro_sf"/>
</dbReference>
<gene>
    <name evidence="3" type="ORF">SAMN06295960_1468</name>
</gene>
<dbReference type="PANTHER" id="PTHR30383">
    <property type="entry name" value="THIOESTERASE 1/PROTEASE 1/LYSOPHOSPHOLIPASE L1"/>
    <property type="match status" value="1"/>
</dbReference>
<dbReference type="PANTHER" id="PTHR30383:SF27">
    <property type="entry name" value="SPORE GERMINATION LIPASE LIPC"/>
    <property type="match status" value="1"/>
</dbReference>
<dbReference type="SUPFAM" id="SSF52266">
    <property type="entry name" value="SGNH hydrolase"/>
    <property type="match status" value="1"/>
</dbReference>
<dbReference type="Pfam" id="PF13472">
    <property type="entry name" value="Lipase_GDSL_2"/>
    <property type="match status" value="1"/>
</dbReference>
<evidence type="ECO:0000259" key="2">
    <source>
        <dbReference type="Pfam" id="PF13472"/>
    </source>
</evidence>
<dbReference type="STRING" id="1852522.SAMN06295960_1468"/>
<dbReference type="Proteomes" id="UP000193834">
    <property type="component" value="Unassembled WGS sequence"/>
</dbReference>
<dbReference type="OrthoDB" id="252349at2"/>
<dbReference type="GO" id="GO:0004622">
    <property type="term" value="F:phosphatidylcholine lysophospholipase activity"/>
    <property type="evidence" value="ECO:0007669"/>
    <property type="project" value="TreeGrafter"/>
</dbReference>
<reference evidence="3 4" key="1">
    <citation type="submission" date="2017-04" db="EMBL/GenBank/DDBJ databases">
        <authorList>
            <person name="Afonso C.L."/>
            <person name="Miller P.J."/>
            <person name="Scott M.A."/>
            <person name="Spackman E."/>
            <person name="Goraichik I."/>
            <person name="Dimitrov K.M."/>
            <person name="Suarez D.L."/>
            <person name="Swayne D.E."/>
        </authorList>
    </citation>
    <scope>NUCLEOTIDE SEQUENCE [LARGE SCALE GENOMIC DNA]</scope>
    <source>
        <strain evidence="3 4">11</strain>
    </source>
</reference>